<accession>K9F795</accession>
<evidence type="ECO:0000313" key="2">
    <source>
        <dbReference type="Proteomes" id="UP000009882"/>
    </source>
</evidence>
<dbReference type="AlphaFoldDB" id="K9F795"/>
<keyword evidence="2" id="KW-1185">Reference proteome</keyword>
<name>K9F795_PEND2</name>
<dbReference type="InParanoid" id="K9F795"/>
<dbReference type="HOGENOM" id="CLU_3260714_0_0_1"/>
<dbReference type="EMBL" id="AKCT01000316">
    <property type="protein sequence ID" value="EKV04949.1"/>
    <property type="molecule type" value="Genomic_DNA"/>
</dbReference>
<comment type="caution">
    <text evidence="1">The sequence shown here is derived from an EMBL/GenBank/DDBJ whole genome shotgun (WGS) entry which is preliminary data.</text>
</comment>
<dbReference type="Proteomes" id="UP000009882">
    <property type="component" value="Unassembled WGS sequence"/>
</dbReference>
<evidence type="ECO:0000313" key="1">
    <source>
        <dbReference type="EMBL" id="EKV04949.1"/>
    </source>
</evidence>
<protein>
    <submittedName>
        <fullName evidence="1">Uncharacterized protein</fullName>
    </submittedName>
</protein>
<sequence>MQLRFGVKDTIDLKGLQTSGGNQAFTICILCETLPTPRSKDS</sequence>
<gene>
    <name evidence="1" type="ORF">PDIG_86130</name>
</gene>
<reference evidence="2" key="1">
    <citation type="journal article" date="2012" name="BMC Genomics">
        <title>Genome sequence of the necrotrophic fungus Penicillium digitatum, the main postharvest pathogen of citrus.</title>
        <authorList>
            <person name="Marcet-Houben M."/>
            <person name="Ballester A.-R."/>
            <person name="de la Fuente B."/>
            <person name="Harries E."/>
            <person name="Marcos J.F."/>
            <person name="Gonzalez-Candelas L."/>
            <person name="Gabaldon T."/>
        </authorList>
    </citation>
    <scope>NUCLEOTIDE SEQUENCE [LARGE SCALE GENOMIC DNA]</scope>
    <source>
        <strain evidence="2">PHI26 / CECT 20796</strain>
    </source>
</reference>
<proteinExistence type="predicted"/>
<organism evidence="1 2">
    <name type="scientific">Penicillium digitatum (strain PHI26 / CECT 20796)</name>
    <name type="common">Green mold</name>
    <dbReference type="NCBI Taxonomy" id="1170229"/>
    <lineage>
        <taxon>Eukaryota</taxon>
        <taxon>Fungi</taxon>
        <taxon>Dikarya</taxon>
        <taxon>Ascomycota</taxon>
        <taxon>Pezizomycotina</taxon>
        <taxon>Eurotiomycetes</taxon>
        <taxon>Eurotiomycetidae</taxon>
        <taxon>Eurotiales</taxon>
        <taxon>Aspergillaceae</taxon>
        <taxon>Penicillium</taxon>
    </lineage>
</organism>